<protein>
    <submittedName>
        <fullName evidence="1">Uncharacterized protein</fullName>
    </submittedName>
</protein>
<proteinExistence type="predicted"/>
<evidence type="ECO:0000313" key="1">
    <source>
        <dbReference type="EMBL" id="SFM95334.1"/>
    </source>
</evidence>
<dbReference type="Proteomes" id="UP000198535">
    <property type="component" value="Unassembled WGS sequence"/>
</dbReference>
<evidence type="ECO:0000313" key="2">
    <source>
        <dbReference type="Proteomes" id="UP000198535"/>
    </source>
</evidence>
<organism evidence="1 2">
    <name type="scientific">Methanolobus profundi</name>
    <dbReference type="NCBI Taxonomy" id="487685"/>
    <lineage>
        <taxon>Archaea</taxon>
        <taxon>Methanobacteriati</taxon>
        <taxon>Methanobacteriota</taxon>
        <taxon>Stenosarchaea group</taxon>
        <taxon>Methanomicrobia</taxon>
        <taxon>Methanosarcinales</taxon>
        <taxon>Methanosarcinaceae</taxon>
        <taxon>Methanolobus</taxon>
    </lineage>
</organism>
<name>A0A1I4V252_9EURY</name>
<dbReference type="EMBL" id="FOUJ01000013">
    <property type="protein sequence ID" value="SFM95334.1"/>
    <property type="molecule type" value="Genomic_DNA"/>
</dbReference>
<dbReference type="RefSeq" id="WP_143072381.1">
    <property type="nucleotide sequence ID" value="NZ_FOUJ01000013.1"/>
</dbReference>
<gene>
    <name evidence="1" type="ORF">SAMN04488696_2981</name>
</gene>
<accession>A0A1I4V252</accession>
<dbReference type="STRING" id="487685.SAMN04488696_2981"/>
<dbReference type="AlphaFoldDB" id="A0A1I4V252"/>
<keyword evidence="2" id="KW-1185">Reference proteome</keyword>
<sequence>MELTRKTISDAGMALAVLRRYQNLPLEHPEKPIFAAALASFTAESMGGKLHVFSDDKSTPFTLLVSEWTESSAPSAVLINNSISDWTAAVSLWCITNQNLFRKSENFADLENINCFIMRSTYELWTMTPKGSPVRWSEAARVFDDSGLADKEHACIDESDSKEWNSSLNNLKPRLLNILGYNSVSEIVPDFSDEPFPTQFLQEVLIAENNNRNPIRMATMCVAKPLPTHIPIEVLVNRGDLSPAQALAFYLVDEEYGPKLTYATAANLLGMKNRQEIGTHLKRARDIFQKSGQKPELSGYVRYEYIAEEAPKPLEVNISARN</sequence>
<reference evidence="2" key="1">
    <citation type="submission" date="2016-10" db="EMBL/GenBank/DDBJ databases">
        <authorList>
            <person name="Varghese N."/>
            <person name="Submissions S."/>
        </authorList>
    </citation>
    <scope>NUCLEOTIDE SEQUENCE [LARGE SCALE GENOMIC DNA]</scope>
    <source>
        <strain evidence="2">Mob M</strain>
    </source>
</reference>